<dbReference type="InterPro" id="IPR013658">
    <property type="entry name" value="SGL"/>
</dbReference>
<name>A0AAV8ZAS7_9CUCU</name>
<dbReference type="InterPro" id="IPR005511">
    <property type="entry name" value="SMP-30"/>
</dbReference>
<keyword evidence="2" id="KW-0479">Metal-binding</keyword>
<dbReference type="AlphaFoldDB" id="A0AAV8ZAS7"/>
<feature type="binding site" evidence="2">
    <location>
        <position position="136"/>
    </location>
    <ligand>
        <name>a divalent metal cation</name>
        <dbReference type="ChEBI" id="CHEBI:60240"/>
    </ligand>
</feature>
<dbReference type="GO" id="GO:0019853">
    <property type="term" value="P:L-ascorbic acid biosynthetic process"/>
    <property type="evidence" value="ECO:0007669"/>
    <property type="project" value="TreeGrafter"/>
</dbReference>
<evidence type="ECO:0000259" key="3">
    <source>
        <dbReference type="Pfam" id="PF08450"/>
    </source>
</evidence>
<organism evidence="4 5">
    <name type="scientific">Rhamnusium bicolor</name>
    <dbReference type="NCBI Taxonomy" id="1586634"/>
    <lineage>
        <taxon>Eukaryota</taxon>
        <taxon>Metazoa</taxon>
        <taxon>Ecdysozoa</taxon>
        <taxon>Arthropoda</taxon>
        <taxon>Hexapoda</taxon>
        <taxon>Insecta</taxon>
        <taxon>Pterygota</taxon>
        <taxon>Neoptera</taxon>
        <taxon>Endopterygota</taxon>
        <taxon>Coleoptera</taxon>
        <taxon>Polyphaga</taxon>
        <taxon>Cucujiformia</taxon>
        <taxon>Chrysomeloidea</taxon>
        <taxon>Cerambycidae</taxon>
        <taxon>Lepturinae</taxon>
        <taxon>Rhagiini</taxon>
        <taxon>Rhamnusium</taxon>
    </lineage>
</organism>
<comment type="caution">
    <text evidence="4">The sequence shown here is derived from an EMBL/GenBank/DDBJ whole genome shotgun (WGS) entry which is preliminary data.</text>
</comment>
<feature type="binding site" evidence="2">
    <location>
        <position position="104"/>
    </location>
    <ligand>
        <name>substrate</name>
    </ligand>
</feature>
<reference evidence="4" key="1">
    <citation type="journal article" date="2023" name="Insect Mol. Biol.">
        <title>Genome sequencing provides insights into the evolution of gene families encoding plant cell wall-degrading enzymes in longhorned beetles.</title>
        <authorList>
            <person name="Shin N.R."/>
            <person name="Okamura Y."/>
            <person name="Kirsch R."/>
            <person name="Pauchet Y."/>
        </authorList>
    </citation>
    <scope>NUCLEOTIDE SEQUENCE</scope>
    <source>
        <strain evidence="4">RBIC_L_NR</strain>
    </source>
</reference>
<dbReference type="SUPFAM" id="SSF63829">
    <property type="entry name" value="Calcium-dependent phosphotriesterase"/>
    <property type="match status" value="2"/>
</dbReference>
<accession>A0AAV8ZAS7</accession>
<protein>
    <recommendedName>
        <fullName evidence="3">SMP-30/Gluconolactonase/LRE-like region domain-containing protein</fullName>
    </recommendedName>
</protein>
<dbReference type="Pfam" id="PF08450">
    <property type="entry name" value="SGL"/>
    <property type="match status" value="2"/>
</dbReference>
<feature type="binding site" evidence="2">
    <location>
        <position position="86"/>
    </location>
    <ligand>
        <name>substrate</name>
    </ligand>
</feature>
<keyword evidence="2" id="KW-0862">Zinc</keyword>
<evidence type="ECO:0000313" key="5">
    <source>
        <dbReference type="Proteomes" id="UP001162156"/>
    </source>
</evidence>
<dbReference type="PRINTS" id="PR01790">
    <property type="entry name" value="SMP30FAMILY"/>
</dbReference>
<feature type="binding site" evidence="2">
    <location>
        <position position="84"/>
    </location>
    <ligand>
        <name>substrate</name>
    </ligand>
</feature>
<dbReference type="PANTHER" id="PTHR10907">
    <property type="entry name" value="REGUCALCIN"/>
    <property type="match status" value="1"/>
</dbReference>
<keyword evidence="5" id="KW-1185">Reference proteome</keyword>
<sequence>MAPKVERIEEIGTLELAEGPHWDAETQRTNHVSIIIPVKGEKDKFLISIGRELATITWDGESEQASNITKIFEVDNDPDTIDNRFNDGKCDPSGRLWAGTMGGEPVNGDVKREKGSFFSFQNGKVTTHIKKIGISNGLAWNTELNKFYYIDTHKGTVEEYDYDISDGSIYSNDKTKMSKLEILPISKPLDVGTRIHWDEETQSLYYVDVPNSSVYKYDANTGETTQAKVGNEPLAFMFPAEGSNTKFIAGLGRKFVFVEWDGVSSEVSKVETIAEVETETSTMGPNDSEGNVILGKGSLYSLEKGILKKRECNIGCSNGLAWNIKEMKMYYIDTLIPAVFQYDFSYSGDISNKTRVFDFKENNINGLPDGLTIDSNGALWVTSVTFGGKNLDKMYVTTARIPVNGVVPEEPAGTTYVLYNVGSSGYPGDRYIP</sequence>
<dbReference type="InterPro" id="IPR011042">
    <property type="entry name" value="6-blade_b-propeller_TolB-like"/>
</dbReference>
<dbReference type="GO" id="GO:0005509">
    <property type="term" value="F:calcium ion binding"/>
    <property type="evidence" value="ECO:0007669"/>
    <property type="project" value="TreeGrafter"/>
</dbReference>
<gene>
    <name evidence="4" type="ORF">NQ314_006059</name>
</gene>
<evidence type="ECO:0000256" key="1">
    <source>
        <dbReference type="ARBA" id="ARBA00008853"/>
    </source>
</evidence>
<dbReference type="Proteomes" id="UP001162156">
    <property type="component" value="Unassembled WGS sequence"/>
</dbReference>
<dbReference type="Gene3D" id="2.120.10.30">
    <property type="entry name" value="TolB, C-terminal domain"/>
    <property type="match status" value="3"/>
</dbReference>
<dbReference type="PANTHER" id="PTHR10907:SF66">
    <property type="entry name" value="MIP34848P1-RELATED"/>
    <property type="match status" value="1"/>
</dbReference>
<comment type="similarity">
    <text evidence="1">Belongs to the SMP-30/CGR1 family.</text>
</comment>
<feature type="domain" description="SMP-30/Gluconolactonase/LRE-like region" evidence="3">
    <location>
        <begin position="18"/>
        <end position="171"/>
    </location>
</feature>
<evidence type="ECO:0000256" key="2">
    <source>
        <dbReference type="PIRSR" id="PIRSR605511-2"/>
    </source>
</evidence>
<proteinExistence type="inferred from homology"/>
<evidence type="ECO:0000313" key="4">
    <source>
        <dbReference type="EMBL" id="KAJ8960667.1"/>
    </source>
</evidence>
<dbReference type="EMBL" id="JANEYF010001640">
    <property type="protein sequence ID" value="KAJ8960667.1"/>
    <property type="molecule type" value="Genomic_DNA"/>
</dbReference>
<feature type="domain" description="SMP-30/Gluconolactonase/LRE-like region" evidence="3">
    <location>
        <begin position="195"/>
        <end position="382"/>
    </location>
</feature>
<comment type="cofactor">
    <cofactor evidence="2">
        <name>Zn(2+)</name>
        <dbReference type="ChEBI" id="CHEBI:29105"/>
    </cofactor>
    <text evidence="2">Binds 1 divalent metal cation per subunit.</text>
</comment>
<dbReference type="GO" id="GO:0004341">
    <property type="term" value="F:gluconolactonase activity"/>
    <property type="evidence" value="ECO:0007669"/>
    <property type="project" value="TreeGrafter"/>
</dbReference>